<dbReference type="PANTHER" id="PTHR10209:SF881">
    <property type="entry name" value="FI07970P-RELATED"/>
    <property type="match status" value="1"/>
</dbReference>
<evidence type="ECO:0000256" key="2">
    <source>
        <dbReference type="ARBA" id="ARBA00022723"/>
    </source>
</evidence>
<dbReference type="InterPro" id="IPR026992">
    <property type="entry name" value="DIOX_N"/>
</dbReference>
<dbReference type="InterPro" id="IPR027443">
    <property type="entry name" value="IPNS-like_sf"/>
</dbReference>
<comment type="similarity">
    <text evidence="1 5">Belongs to the iron/ascorbate-dependent oxidoreductase family.</text>
</comment>
<dbReference type="Pfam" id="PF14226">
    <property type="entry name" value="DIOX_N"/>
    <property type="match status" value="1"/>
</dbReference>
<evidence type="ECO:0000313" key="7">
    <source>
        <dbReference type="EMBL" id="ODV97033.1"/>
    </source>
</evidence>
<name>A0A1E4TZ31_PACTA</name>
<evidence type="ECO:0000256" key="5">
    <source>
        <dbReference type="RuleBase" id="RU003682"/>
    </source>
</evidence>
<dbReference type="AlphaFoldDB" id="A0A1E4TZ31"/>
<evidence type="ECO:0000313" key="8">
    <source>
        <dbReference type="Proteomes" id="UP000094236"/>
    </source>
</evidence>
<dbReference type="PANTHER" id="PTHR10209">
    <property type="entry name" value="OXIDOREDUCTASE, 2OG-FE II OXYGENASE FAMILY PROTEIN"/>
    <property type="match status" value="1"/>
</dbReference>
<dbReference type="GO" id="GO:0016491">
    <property type="term" value="F:oxidoreductase activity"/>
    <property type="evidence" value="ECO:0007669"/>
    <property type="project" value="UniProtKB-KW"/>
</dbReference>
<dbReference type="SUPFAM" id="SSF51197">
    <property type="entry name" value="Clavaminate synthase-like"/>
    <property type="match status" value="1"/>
</dbReference>
<dbReference type="InterPro" id="IPR044861">
    <property type="entry name" value="IPNS-like_FE2OG_OXY"/>
</dbReference>
<evidence type="ECO:0000256" key="3">
    <source>
        <dbReference type="ARBA" id="ARBA00023002"/>
    </source>
</evidence>
<dbReference type="Proteomes" id="UP000094236">
    <property type="component" value="Unassembled WGS sequence"/>
</dbReference>
<protein>
    <recommendedName>
        <fullName evidence="6">Fe2OG dioxygenase domain-containing protein</fullName>
    </recommendedName>
</protein>
<evidence type="ECO:0000256" key="4">
    <source>
        <dbReference type="ARBA" id="ARBA00023004"/>
    </source>
</evidence>
<dbReference type="InterPro" id="IPR005123">
    <property type="entry name" value="Oxoglu/Fe-dep_dioxygenase_dom"/>
</dbReference>
<proteinExistence type="inferred from homology"/>
<dbReference type="PRINTS" id="PR00682">
    <property type="entry name" value="IPNSYNTHASE"/>
</dbReference>
<dbReference type="EMBL" id="KV454012">
    <property type="protein sequence ID" value="ODV97033.1"/>
    <property type="molecule type" value="Genomic_DNA"/>
</dbReference>
<dbReference type="OrthoDB" id="288590at2759"/>
<evidence type="ECO:0000256" key="1">
    <source>
        <dbReference type="ARBA" id="ARBA00008056"/>
    </source>
</evidence>
<organism evidence="7 8">
    <name type="scientific">Pachysolen tannophilus NRRL Y-2460</name>
    <dbReference type="NCBI Taxonomy" id="669874"/>
    <lineage>
        <taxon>Eukaryota</taxon>
        <taxon>Fungi</taxon>
        <taxon>Dikarya</taxon>
        <taxon>Ascomycota</taxon>
        <taxon>Saccharomycotina</taxon>
        <taxon>Pichiomycetes</taxon>
        <taxon>Pachysolenaceae</taxon>
        <taxon>Pachysolen</taxon>
    </lineage>
</organism>
<keyword evidence="3 5" id="KW-0560">Oxidoreductase</keyword>
<keyword evidence="2 5" id="KW-0479">Metal-binding</keyword>
<dbReference type="GO" id="GO:0046872">
    <property type="term" value="F:metal ion binding"/>
    <property type="evidence" value="ECO:0007669"/>
    <property type="project" value="UniProtKB-KW"/>
</dbReference>
<dbReference type="PROSITE" id="PS51471">
    <property type="entry name" value="FE2OG_OXY"/>
    <property type="match status" value="1"/>
</dbReference>
<dbReference type="Gene3D" id="2.60.120.330">
    <property type="entry name" value="B-lactam Antibiotic, Isopenicillin N Synthase, Chain"/>
    <property type="match status" value="1"/>
</dbReference>
<feature type="domain" description="Fe2OG dioxygenase" evidence="6">
    <location>
        <begin position="219"/>
        <end position="321"/>
    </location>
</feature>
<dbReference type="GO" id="GO:0044283">
    <property type="term" value="P:small molecule biosynthetic process"/>
    <property type="evidence" value="ECO:0007669"/>
    <property type="project" value="UniProtKB-ARBA"/>
</dbReference>
<reference evidence="8" key="1">
    <citation type="submission" date="2016-05" db="EMBL/GenBank/DDBJ databases">
        <title>Comparative genomics of biotechnologically important yeasts.</title>
        <authorList>
            <consortium name="DOE Joint Genome Institute"/>
            <person name="Riley R."/>
            <person name="Haridas S."/>
            <person name="Wolfe K.H."/>
            <person name="Lopes M.R."/>
            <person name="Hittinger C.T."/>
            <person name="Goker M."/>
            <person name="Salamov A."/>
            <person name="Wisecaver J."/>
            <person name="Long T.M."/>
            <person name="Aerts A.L."/>
            <person name="Barry K."/>
            <person name="Choi C."/>
            <person name="Clum A."/>
            <person name="Coughlan A.Y."/>
            <person name="Deshpande S."/>
            <person name="Douglass A.P."/>
            <person name="Hanson S.J."/>
            <person name="Klenk H.-P."/>
            <person name="Labutti K."/>
            <person name="Lapidus A."/>
            <person name="Lindquist E."/>
            <person name="Lipzen A."/>
            <person name="Meier-Kolthoff J.P."/>
            <person name="Ohm R.A."/>
            <person name="Otillar R.P."/>
            <person name="Pangilinan J."/>
            <person name="Peng Y."/>
            <person name="Rokas A."/>
            <person name="Rosa C.A."/>
            <person name="Scheuner C."/>
            <person name="Sibirny A.A."/>
            <person name="Slot J.C."/>
            <person name="Stielow J.B."/>
            <person name="Sun H."/>
            <person name="Kurtzman C.P."/>
            <person name="Blackwell M."/>
            <person name="Grigoriev I.V."/>
            <person name="Jeffries T.W."/>
        </authorList>
    </citation>
    <scope>NUCLEOTIDE SEQUENCE [LARGE SCALE GENOMIC DNA]</scope>
    <source>
        <strain evidence="8">NRRL Y-2460</strain>
    </source>
</reference>
<keyword evidence="8" id="KW-1185">Reference proteome</keyword>
<gene>
    <name evidence="7" type="ORF">PACTADRAFT_48809</name>
</gene>
<evidence type="ECO:0000259" key="6">
    <source>
        <dbReference type="PROSITE" id="PS51471"/>
    </source>
</evidence>
<dbReference type="STRING" id="669874.A0A1E4TZ31"/>
<dbReference type="Pfam" id="PF03171">
    <property type="entry name" value="2OG-FeII_Oxy"/>
    <property type="match status" value="1"/>
</dbReference>
<keyword evidence="4 5" id="KW-0408">Iron</keyword>
<accession>A0A1E4TZ31</accession>
<sequence length="380" mass="43646">MTTATTFAKIENKDVSHDQSTIYLDNGKVIHTDSNSSVSFEDDFDSIPIVDLADMYSSDLAKRKKVAKNIFDVCTKVGFFYAINHGIPDEISENTFKWSKEFFHSLTEDQKMEVYTGLLPDSEYQGYHPFGRYNRGNRKYNDLMEAFNFTYERDFDPLKPEKNSDCTEFKNLWPSSLPGFKENMFKYHSECLKVSRTLIKIVALALDLPEDYFDEAVTTPAACMRILHYPQQDVTEDEQNGIGAHSDFEIFTLVNPGKVSGLQVLNKRNFWVKVPPIEGALVVNVADCLMRLTNDKFVSTIHRVVNNSATTRYSIPFFFGFNPNYVLNPLPTCVSEENPQKYPVTTCREYLIWRAQRAKANKKEIDEMFAQKASKKQSES</sequence>